<keyword evidence="2" id="KW-1185">Reference proteome</keyword>
<dbReference type="OrthoDB" id="19944at2759"/>
<evidence type="ECO:0000313" key="2">
    <source>
        <dbReference type="Proteomes" id="UP000678499"/>
    </source>
</evidence>
<dbReference type="GO" id="GO:0030866">
    <property type="term" value="P:cortical actin cytoskeleton organization"/>
    <property type="evidence" value="ECO:0007669"/>
    <property type="project" value="TreeGrafter"/>
</dbReference>
<dbReference type="PANTHER" id="PTHR10241">
    <property type="entry name" value="LETHAL 2 GIANT LARVAE PROTEIN"/>
    <property type="match status" value="1"/>
</dbReference>
<dbReference type="GO" id="GO:0051294">
    <property type="term" value="P:establishment of spindle orientation"/>
    <property type="evidence" value="ECO:0007669"/>
    <property type="project" value="TreeGrafter"/>
</dbReference>
<dbReference type="PANTHER" id="PTHR10241:SF29">
    <property type="entry name" value="LETHAL(2) GIANT LARVAE PROTEIN"/>
    <property type="match status" value="1"/>
</dbReference>
<accession>A0A7R9GBA3</accession>
<dbReference type="GO" id="GO:0030864">
    <property type="term" value="C:cortical actin cytoskeleton"/>
    <property type="evidence" value="ECO:0007669"/>
    <property type="project" value="TreeGrafter"/>
</dbReference>
<evidence type="ECO:0000313" key="1">
    <source>
        <dbReference type="EMBL" id="CAD7274658.1"/>
    </source>
</evidence>
<dbReference type="GO" id="GO:0019905">
    <property type="term" value="F:syntaxin binding"/>
    <property type="evidence" value="ECO:0007669"/>
    <property type="project" value="TreeGrafter"/>
</dbReference>
<dbReference type="AlphaFoldDB" id="A0A7R9GBA3"/>
<dbReference type="GO" id="GO:0032878">
    <property type="term" value="P:regulation of establishment or maintenance of cell polarity"/>
    <property type="evidence" value="ECO:0007669"/>
    <property type="project" value="TreeGrafter"/>
</dbReference>
<proteinExistence type="predicted"/>
<organism evidence="1">
    <name type="scientific">Notodromas monacha</name>
    <dbReference type="NCBI Taxonomy" id="399045"/>
    <lineage>
        <taxon>Eukaryota</taxon>
        <taxon>Metazoa</taxon>
        <taxon>Ecdysozoa</taxon>
        <taxon>Arthropoda</taxon>
        <taxon>Crustacea</taxon>
        <taxon>Oligostraca</taxon>
        <taxon>Ostracoda</taxon>
        <taxon>Podocopa</taxon>
        <taxon>Podocopida</taxon>
        <taxon>Cypridocopina</taxon>
        <taxon>Cypridoidea</taxon>
        <taxon>Cyprididae</taxon>
        <taxon>Notodromas</taxon>
    </lineage>
</organism>
<dbReference type="GO" id="GO:0045159">
    <property type="term" value="F:myosin II binding"/>
    <property type="evidence" value="ECO:0007669"/>
    <property type="project" value="TreeGrafter"/>
</dbReference>
<sequence>MLKFIRGKGHQPSAERVRLQKLLFKFRKTVQHGFPGKPSALAYDPSLSLLAVGTKFGAIKMYPFQFSTPSWLLLNTYRTRLLG</sequence>
<dbReference type="GO" id="GO:0008593">
    <property type="term" value="P:regulation of Notch signaling pathway"/>
    <property type="evidence" value="ECO:0007669"/>
    <property type="project" value="TreeGrafter"/>
</dbReference>
<dbReference type="EMBL" id="CAJPEX010000276">
    <property type="protein sequence ID" value="CAG0914810.1"/>
    <property type="molecule type" value="Genomic_DNA"/>
</dbReference>
<name>A0A7R9GBA3_9CRUS</name>
<dbReference type="EMBL" id="OA882313">
    <property type="protein sequence ID" value="CAD7274658.1"/>
    <property type="molecule type" value="Genomic_DNA"/>
</dbReference>
<dbReference type="Proteomes" id="UP000678499">
    <property type="component" value="Unassembled WGS sequence"/>
</dbReference>
<dbReference type="GO" id="GO:0005096">
    <property type="term" value="F:GTPase activator activity"/>
    <property type="evidence" value="ECO:0007669"/>
    <property type="project" value="TreeGrafter"/>
</dbReference>
<reference evidence="1" key="1">
    <citation type="submission" date="2020-11" db="EMBL/GenBank/DDBJ databases">
        <authorList>
            <person name="Tran Van P."/>
        </authorList>
    </citation>
    <scope>NUCLEOTIDE SEQUENCE</scope>
</reference>
<dbReference type="GO" id="GO:0005886">
    <property type="term" value="C:plasma membrane"/>
    <property type="evidence" value="ECO:0007669"/>
    <property type="project" value="TreeGrafter"/>
</dbReference>
<dbReference type="GO" id="GO:0006893">
    <property type="term" value="P:Golgi to plasma membrane transport"/>
    <property type="evidence" value="ECO:0007669"/>
    <property type="project" value="TreeGrafter"/>
</dbReference>
<gene>
    <name evidence="1" type="ORF">NMOB1V02_LOCUS2482</name>
</gene>
<protein>
    <submittedName>
        <fullName evidence="1">Uncharacterized protein</fullName>
    </submittedName>
</protein>